<evidence type="ECO:0000256" key="1">
    <source>
        <dbReference type="SAM" id="MobiDB-lite"/>
    </source>
</evidence>
<dbReference type="AlphaFoldDB" id="A0A8E2AHT4"/>
<evidence type="ECO:0000313" key="2">
    <source>
        <dbReference type="EMBL" id="OCH84428.1"/>
    </source>
</evidence>
<dbReference type="Proteomes" id="UP000250043">
    <property type="component" value="Unassembled WGS sequence"/>
</dbReference>
<protein>
    <submittedName>
        <fullName evidence="2">Uncharacterized protein</fullName>
    </submittedName>
</protein>
<evidence type="ECO:0000313" key="3">
    <source>
        <dbReference type="Proteomes" id="UP000250043"/>
    </source>
</evidence>
<dbReference type="EMBL" id="KV722674">
    <property type="protein sequence ID" value="OCH84428.1"/>
    <property type="molecule type" value="Genomic_DNA"/>
</dbReference>
<feature type="compositionally biased region" description="Basic and acidic residues" evidence="1">
    <location>
        <begin position="102"/>
        <end position="113"/>
    </location>
</feature>
<accession>A0A8E2AHT4</accession>
<gene>
    <name evidence="2" type="ORF">OBBRIDRAFT_839705</name>
</gene>
<reference evidence="2 3" key="1">
    <citation type="submission" date="2016-07" db="EMBL/GenBank/DDBJ databases">
        <title>Draft genome of the white-rot fungus Obba rivulosa 3A-2.</title>
        <authorList>
            <consortium name="DOE Joint Genome Institute"/>
            <person name="Miettinen O."/>
            <person name="Riley R."/>
            <person name="Acob R."/>
            <person name="Barry K."/>
            <person name="Cullen D."/>
            <person name="De Vries R."/>
            <person name="Hainaut M."/>
            <person name="Hatakka A."/>
            <person name="Henrissat B."/>
            <person name="Hilden K."/>
            <person name="Kuo R."/>
            <person name="Labutti K."/>
            <person name="Lipzen A."/>
            <person name="Makela M.R."/>
            <person name="Sandor L."/>
            <person name="Spatafora J.W."/>
            <person name="Grigoriev I.V."/>
            <person name="Hibbett D.S."/>
        </authorList>
    </citation>
    <scope>NUCLEOTIDE SEQUENCE [LARGE SCALE GENOMIC DNA]</scope>
    <source>
        <strain evidence="2 3">3A-2</strain>
    </source>
</reference>
<keyword evidence="3" id="KW-1185">Reference proteome</keyword>
<sequence length="130" mass="14341">MSGQNGADLVGQPAVRTKVPQTAPNLSGHGGPNRGRPGASLLWGHSGVLVDPTTQARVPFVTLIHAVDEWRAKVTLCVYSHFLQVRFNDAQHDKLPSTTAENEFKAQPRSVERELDEENFDEAQMQARRV</sequence>
<feature type="region of interest" description="Disordered" evidence="1">
    <location>
        <begin position="1"/>
        <end position="39"/>
    </location>
</feature>
<organism evidence="2 3">
    <name type="scientific">Obba rivulosa</name>
    <dbReference type="NCBI Taxonomy" id="1052685"/>
    <lineage>
        <taxon>Eukaryota</taxon>
        <taxon>Fungi</taxon>
        <taxon>Dikarya</taxon>
        <taxon>Basidiomycota</taxon>
        <taxon>Agaricomycotina</taxon>
        <taxon>Agaricomycetes</taxon>
        <taxon>Polyporales</taxon>
        <taxon>Gelatoporiaceae</taxon>
        <taxon>Obba</taxon>
    </lineage>
</organism>
<proteinExistence type="predicted"/>
<feature type="region of interest" description="Disordered" evidence="1">
    <location>
        <begin position="92"/>
        <end position="130"/>
    </location>
</feature>
<name>A0A8E2AHT4_9APHY</name>